<dbReference type="KEGG" id="otd:J1M35_06470"/>
<reference evidence="2" key="1">
    <citation type="submission" date="2021-03" db="EMBL/GenBank/DDBJ databases">
        <title>Ottowia sp. 27C isolated from the cloaca of a Giant Asian pond turtle (Heosemys grandis).</title>
        <authorList>
            <person name="Spergser J."/>
            <person name="Busse H.-J."/>
        </authorList>
    </citation>
    <scope>NUCLEOTIDE SEQUENCE</scope>
    <source>
        <strain evidence="2">27C</strain>
    </source>
</reference>
<sequence length="87" mass="9302">MSTSDLRTPVQARQWLERHGVTISAWARARGFKPSVVAALLSGRTRGQWGQAHEAAVQLGLRAAPEAGEMHPLASSQAKSVATRGEV</sequence>
<dbReference type="Proteomes" id="UP000663903">
    <property type="component" value="Chromosome"/>
</dbReference>
<evidence type="ECO:0000313" key="3">
    <source>
        <dbReference type="Proteomes" id="UP000663903"/>
    </source>
</evidence>
<evidence type="ECO:0000313" key="2">
    <source>
        <dbReference type="EMBL" id="QTD46521.1"/>
    </source>
</evidence>
<evidence type="ECO:0000256" key="1">
    <source>
        <dbReference type="SAM" id="MobiDB-lite"/>
    </source>
</evidence>
<keyword evidence="2" id="KW-0238">DNA-binding</keyword>
<dbReference type="NCBIfam" id="TIGR04111">
    <property type="entry name" value="BcepMu_gp16"/>
    <property type="match status" value="1"/>
</dbReference>
<gene>
    <name evidence="2" type="ORF">J1M35_06470</name>
</gene>
<organism evidence="2 3">
    <name type="scientific">Ottowia testudinis</name>
    <dbReference type="NCBI Taxonomy" id="2816950"/>
    <lineage>
        <taxon>Bacteria</taxon>
        <taxon>Pseudomonadati</taxon>
        <taxon>Pseudomonadota</taxon>
        <taxon>Betaproteobacteria</taxon>
        <taxon>Burkholderiales</taxon>
        <taxon>Comamonadaceae</taxon>
        <taxon>Ottowia</taxon>
    </lineage>
</organism>
<dbReference type="AlphaFoldDB" id="A0A975CIP1"/>
<name>A0A975CIP1_9BURK</name>
<dbReference type="GO" id="GO:0003677">
    <property type="term" value="F:DNA binding"/>
    <property type="evidence" value="ECO:0007669"/>
    <property type="project" value="UniProtKB-KW"/>
</dbReference>
<dbReference type="EMBL" id="CP071796">
    <property type="protein sequence ID" value="QTD46521.1"/>
    <property type="molecule type" value="Genomic_DNA"/>
</dbReference>
<feature type="region of interest" description="Disordered" evidence="1">
    <location>
        <begin position="68"/>
        <end position="87"/>
    </location>
</feature>
<proteinExistence type="predicted"/>
<keyword evidence="3" id="KW-1185">Reference proteome</keyword>
<dbReference type="InterPro" id="IPR026365">
    <property type="entry name" value="BcepMu_gp16"/>
</dbReference>
<dbReference type="RefSeq" id="WP_208010420.1">
    <property type="nucleotide sequence ID" value="NZ_CP071796.1"/>
</dbReference>
<protein>
    <submittedName>
        <fullName evidence="2">DNA-binding protein</fullName>
    </submittedName>
</protein>
<accession>A0A975CIP1</accession>